<comment type="caution">
    <text evidence="2">The sequence shown here is derived from an EMBL/GenBank/DDBJ whole genome shotgun (WGS) entry which is preliminary data.</text>
</comment>
<proteinExistence type="predicted"/>
<dbReference type="InterPro" id="IPR004843">
    <property type="entry name" value="Calcineurin-like_PHP"/>
</dbReference>
<dbReference type="Proteomes" id="UP001446871">
    <property type="component" value="Unassembled WGS sequence"/>
</dbReference>
<feature type="domain" description="Calcineurin-like phosphoesterase" evidence="1">
    <location>
        <begin position="4"/>
        <end position="242"/>
    </location>
</feature>
<accession>A0ABR1VBB2</accession>
<organism evidence="2 3">
    <name type="scientific">Apiospora saccharicola</name>
    <dbReference type="NCBI Taxonomy" id="335842"/>
    <lineage>
        <taxon>Eukaryota</taxon>
        <taxon>Fungi</taxon>
        <taxon>Dikarya</taxon>
        <taxon>Ascomycota</taxon>
        <taxon>Pezizomycotina</taxon>
        <taxon>Sordariomycetes</taxon>
        <taxon>Xylariomycetidae</taxon>
        <taxon>Amphisphaeriales</taxon>
        <taxon>Apiosporaceae</taxon>
        <taxon>Apiospora</taxon>
    </lineage>
</organism>
<evidence type="ECO:0000313" key="3">
    <source>
        <dbReference type="Proteomes" id="UP001446871"/>
    </source>
</evidence>
<protein>
    <recommendedName>
        <fullName evidence="1">Calcineurin-like phosphoesterase domain-containing protein</fullName>
    </recommendedName>
</protein>
<evidence type="ECO:0000259" key="1">
    <source>
        <dbReference type="Pfam" id="PF00149"/>
    </source>
</evidence>
<dbReference type="Pfam" id="PF00149">
    <property type="entry name" value="Metallophos"/>
    <property type="match status" value="1"/>
</dbReference>
<gene>
    <name evidence="2" type="ORF">PG996_007602</name>
</gene>
<dbReference type="PANTHER" id="PTHR37844:SF2">
    <property type="entry name" value="SER_THR PROTEIN PHOSPHATASE SUPERFAMILY (AFU_ORTHOLOGUE AFUA_1G14840)"/>
    <property type="match status" value="1"/>
</dbReference>
<dbReference type="PANTHER" id="PTHR37844">
    <property type="entry name" value="SER/THR PROTEIN PHOSPHATASE SUPERFAMILY (AFU_ORTHOLOGUE AFUA_1G14840)"/>
    <property type="match status" value="1"/>
</dbReference>
<dbReference type="Gene3D" id="3.60.21.10">
    <property type="match status" value="1"/>
</dbReference>
<dbReference type="SUPFAM" id="SSF56300">
    <property type="entry name" value="Metallo-dependent phosphatases"/>
    <property type="match status" value="1"/>
</dbReference>
<reference evidence="2 3" key="1">
    <citation type="submission" date="2023-01" db="EMBL/GenBank/DDBJ databases">
        <title>Analysis of 21 Apiospora genomes using comparative genomics revels a genus with tremendous synthesis potential of carbohydrate active enzymes and secondary metabolites.</title>
        <authorList>
            <person name="Sorensen T."/>
        </authorList>
    </citation>
    <scope>NUCLEOTIDE SEQUENCE [LARGE SCALE GENOMIC DNA]</scope>
    <source>
        <strain evidence="2 3">CBS 83171</strain>
    </source>
</reference>
<evidence type="ECO:0000313" key="2">
    <source>
        <dbReference type="EMBL" id="KAK8068490.1"/>
    </source>
</evidence>
<keyword evidence="3" id="KW-1185">Reference proteome</keyword>
<dbReference type="InterPro" id="IPR029052">
    <property type="entry name" value="Metallo-depent_PP-like"/>
</dbReference>
<sequence length="277" mass="30805">MVKIQIQSDLHLEAPKTYDIFEIVPRAPYLALLGDIGVFAKGYDEYTQFLLVQLRSFKTVLLVLGNHEPYHSDWAKAKWYVAKFQEDVAARKQGGEQLGEFILLDQTRFDIDDEDGAGGVTILGCTLFSSVPQKSRQDVGFGLNDFNFINNWGVDEHNGAHAGDVAWLNSEVKSIGEASGSSGAAKRRIAVLTHYCPTFDKRAQDPRHKNSPLQSGFATDLSGEACWTSEAVKLWAFGHTHYNCDFTDEHGKRIYSNQRGYSFSQSPGFDGTAVVEV</sequence>
<dbReference type="EMBL" id="JAQQWM010000004">
    <property type="protein sequence ID" value="KAK8068490.1"/>
    <property type="molecule type" value="Genomic_DNA"/>
</dbReference>
<name>A0ABR1VBB2_9PEZI</name>